<keyword evidence="2" id="KW-0812">Transmembrane</keyword>
<dbReference type="Proteomes" id="UP001295423">
    <property type="component" value="Unassembled WGS sequence"/>
</dbReference>
<evidence type="ECO:0000256" key="3">
    <source>
        <dbReference type="ARBA" id="ARBA00022989"/>
    </source>
</evidence>
<gene>
    <name evidence="7" type="ORF">CYCCA115_LOCUS21380</name>
</gene>
<sequence>MTSSFVTQAFQRPRAVVLVLGFAGAKPKHVAKYANVYHSLNCSTVAGTATNRDIFTGNTVNQDAFALEGLKLVTKLLKEVAEADDDNNQANKTPVVMHILSNGGTFITNRIGIMLEANDNSVNKKEETTEEQDNDTETSQDLRLFGDRLKLGCQIFDSAPGFFTTSGTFNVIRSLVPNKIIGYPAAAMYVVFTHVLNLSSYLMGQPTHNEEFWSRLQTDTNCLRQAYMYSNDDEIVEGKYIEELANDRKAGVGEYVALKHFENSAHVQHLRKHEEEYVSFVKTTLEEVEKLNR</sequence>
<keyword evidence="8" id="KW-1185">Reference proteome</keyword>
<evidence type="ECO:0000256" key="4">
    <source>
        <dbReference type="ARBA" id="ARBA00023136"/>
    </source>
</evidence>
<evidence type="ECO:0000256" key="1">
    <source>
        <dbReference type="ARBA" id="ARBA00004126"/>
    </source>
</evidence>
<comment type="caution">
    <text evidence="7">The sequence shown here is derived from an EMBL/GenBank/DDBJ whole genome shotgun (WGS) entry which is preliminary data.</text>
</comment>
<reference evidence="7" key="1">
    <citation type="submission" date="2023-08" db="EMBL/GenBank/DDBJ databases">
        <authorList>
            <person name="Audoor S."/>
            <person name="Bilcke G."/>
        </authorList>
    </citation>
    <scope>NUCLEOTIDE SEQUENCE</scope>
</reference>
<dbReference type="EMBL" id="CAKOGP040002225">
    <property type="protein sequence ID" value="CAJ1965788.1"/>
    <property type="molecule type" value="Genomic_DNA"/>
</dbReference>
<accession>A0AAD2G7Q0</accession>
<dbReference type="InterPro" id="IPR008547">
    <property type="entry name" value="DUF829_TMEM53"/>
</dbReference>
<dbReference type="AlphaFoldDB" id="A0AAD2G7Q0"/>
<dbReference type="PANTHER" id="PTHR12265:SF30">
    <property type="entry name" value="TRANSMEMBRANE PROTEIN 53"/>
    <property type="match status" value="1"/>
</dbReference>
<evidence type="ECO:0000313" key="8">
    <source>
        <dbReference type="Proteomes" id="UP001295423"/>
    </source>
</evidence>
<evidence type="ECO:0000256" key="6">
    <source>
        <dbReference type="ARBA" id="ARBA00037847"/>
    </source>
</evidence>
<dbReference type="Pfam" id="PF05705">
    <property type="entry name" value="DUF829"/>
    <property type="match status" value="1"/>
</dbReference>
<keyword evidence="3" id="KW-1133">Transmembrane helix</keyword>
<organism evidence="7 8">
    <name type="scientific">Cylindrotheca closterium</name>
    <dbReference type="NCBI Taxonomy" id="2856"/>
    <lineage>
        <taxon>Eukaryota</taxon>
        <taxon>Sar</taxon>
        <taxon>Stramenopiles</taxon>
        <taxon>Ochrophyta</taxon>
        <taxon>Bacillariophyta</taxon>
        <taxon>Bacillariophyceae</taxon>
        <taxon>Bacillariophycidae</taxon>
        <taxon>Bacillariales</taxon>
        <taxon>Bacillariaceae</taxon>
        <taxon>Cylindrotheca</taxon>
    </lineage>
</organism>
<keyword evidence="5" id="KW-0539">Nucleus</keyword>
<proteinExistence type="predicted"/>
<evidence type="ECO:0000256" key="2">
    <source>
        <dbReference type="ARBA" id="ARBA00022692"/>
    </source>
</evidence>
<protein>
    <submittedName>
        <fullName evidence="7">Uncharacterized protein</fullName>
    </submittedName>
</protein>
<dbReference type="GO" id="GO:0031965">
    <property type="term" value="C:nuclear membrane"/>
    <property type="evidence" value="ECO:0007669"/>
    <property type="project" value="UniProtKB-SubCell"/>
</dbReference>
<name>A0AAD2G7Q0_9STRA</name>
<comment type="subcellular location">
    <subcellularLocation>
        <location evidence="6">Endomembrane system</location>
        <topology evidence="6">Single-pass membrane protein</topology>
    </subcellularLocation>
    <subcellularLocation>
        <location evidence="1">Nucleus membrane</location>
    </subcellularLocation>
</comment>
<evidence type="ECO:0000313" key="7">
    <source>
        <dbReference type="EMBL" id="CAJ1965788.1"/>
    </source>
</evidence>
<evidence type="ECO:0000256" key="5">
    <source>
        <dbReference type="ARBA" id="ARBA00023242"/>
    </source>
</evidence>
<dbReference type="PANTHER" id="PTHR12265">
    <property type="entry name" value="TRANSMEMBRANE PROTEIN 53"/>
    <property type="match status" value="1"/>
</dbReference>
<keyword evidence="4" id="KW-0472">Membrane</keyword>